<sequence length="261" mass="28826">MAFAQCTKEPKEDVVFLWPWVGGKAIVAPTQPGVKDFKVHLKCVHTGRNYGNATVTQLALESSVCVDSGTDGGDGRLLASSTCKFINSSSMALHGKYPQPSFIGERNPTMSLKCRRVQGTQQSSCPQEKKIRAPLNKRSFLIEVRDIVMSYLALIQENTGKYLASSSPRSFELHRNGLIPVKSLQYKLHASVIFYTTVAPDDESNHHLPCSDVCGDLGELVLVKYGGPSGFSLFDCSKHREVETPVHLRKSPRYQPSKRAL</sequence>
<dbReference type="EMBL" id="APAU02000034">
    <property type="protein sequence ID" value="EUB60139.1"/>
    <property type="molecule type" value="Genomic_DNA"/>
</dbReference>
<dbReference type="RefSeq" id="XP_024351335.1">
    <property type="nucleotide sequence ID" value="XM_024494241.1"/>
</dbReference>
<name>W6V2H9_ECHGR</name>
<dbReference type="CTD" id="36340707"/>
<evidence type="ECO:0000313" key="1">
    <source>
        <dbReference type="EMBL" id="EUB60139.1"/>
    </source>
</evidence>
<organism evidence="1 2">
    <name type="scientific">Echinococcus granulosus</name>
    <name type="common">Hydatid tapeworm</name>
    <dbReference type="NCBI Taxonomy" id="6210"/>
    <lineage>
        <taxon>Eukaryota</taxon>
        <taxon>Metazoa</taxon>
        <taxon>Spiralia</taxon>
        <taxon>Lophotrochozoa</taxon>
        <taxon>Platyhelminthes</taxon>
        <taxon>Cestoda</taxon>
        <taxon>Eucestoda</taxon>
        <taxon>Cyclophyllidea</taxon>
        <taxon>Taeniidae</taxon>
        <taxon>Echinococcus</taxon>
        <taxon>Echinococcus granulosus group</taxon>
    </lineage>
</organism>
<proteinExistence type="predicted"/>
<protein>
    <submittedName>
        <fullName evidence="1">Uncharacterized protein</fullName>
    </submittedName>
</protein>
<dbReference type="AlphaFoldDB" id="W6V2H9"/>
<comment type="caution">
    <text evidence="1">The sequence shown here is derived from an EMBL/GenBank/DDBJ whole genome shotgun (WGS) entry which is preliminary data.</text>
</comment>
<gene>
    <name evidence="1" type="ORF">EGR_04992</name>
</gene>
<dbReference type="GeneID" id="36340707"/>
<dbReference type="Proteomes" id="UP000019149">
    <property type="component" value="Unassembled WGS sequence"/>
</dbReference>
<dbReference type="KEGG" id="egl:EGR_04992"/>
<accession>W6V2H9</accession>
<keyword evidence="2" id="KW-1185">Reference proteome</keyword>
<reference evidence="1 2" key="1">
    <citation type="journal article" date="2013" name="Nat. Genet.">
        <title>The genome of the hydatid tapeworm Echinococcus granulosus.</title>
        <authorList>
            <person name="Zheng H."/>
            <person name="Zhang W."/>
            <person name="Zhang L."/>
            <person name="Zhang Z."/>
            <person name="Li J."/>
            <person name="Lu G."/>
            <person name="Zhu Y."/>
            <person name="Wang Y."/>
            <person name="Huang Y."/>
            <person name="Liu J."/>
            <person name="Kang H."/>
            <person name="Chen J."/>
            <person name="Wang L."/>
            <person name="Chen A."/>
            <person name="Yu S."/>
            <person name="Gao Z."/>
            <person name="Jin L."/>
            <person name="Gu W."/>
            <person name="Wang Z."/>
            <person name="Zhao L."/>
            <person name="Shi B."/>
            <person name="Wen H."/>
            <person name="Lin R."/>
            <person name="Jones M.K."/>
            <person name="Brejova B."/>
            <person name="Vinar T."/>
            <person name="Zhao G."/>
            <person name="McManus D.P."/>
            <person name="Chen Z."/>
            <person name="Zhou Y."/>
            <person name="Wang S."/>
        </authorList>
    </citation>
    <scope>NUCLEOTIDE SEQUENCE [LARGE SCALE GENOMIC DNA]</scope>
</reference>
<evidence type="ECO:0000313" key="2">
    <source>
        <dbReference type="Proteomes" id="UP000019149"/>
    </source>
</evidence>